<reference evidence="1 2" key="1">
    <citation type="submission" date="2014-04" db="EMBL/GenBank/DDBJ databases">
        <title>Draft genome sequence of Bacillus azotoformans MEV2011, a (co-) denitrifying strain unable to grow in the presence of oxygen.</title>
        <authorList>
            <person name="Nielsen M."/>
            <person name="Schreiber L."/>
            <person name="Finster K."/>
            <person name="Schramm A."/>
        </authorList>
    </citation>
    <scope>NUCLEOTIDE SEQUENCE [LARGE SCALE GENOMIC DNA]</scope>
    <source>
        <strain evidence="1 2">MEV2011</strain>
    </source>
</reference>
<dbReference type="RefSeq" id="WP_051678281.1">
    <property type="nucleotide sequence ID" value="NZ_JJRY01000017.1"/>
</dbReference>
<gene>
    <name evidence="1" type="ORF">M670_03638</name>
</gene>
<evidence type="ECO:0000313" key="1">
    <source>
        <dbReference type="EMBL" id="KEF37216.1"/>
    </source>
</evidence>
<organism evidence="1 2">
    <name type="scientific">Schinkia azotoformans MEV2011</name>
    <dbReference type="NCBI Taxonomy" id="1348973"/>
    <lineage>
        <taxon>Bacteria</taxon>
        <taxon>Bacillati</taxon>
        <taxon>Bacillota</taxon>
        <taxon>Bacilli</taxon>
        <taxon>Bacillales</taxon>
        <taxon>Bacillaceae</taxon>
        <taxon>Calidifontibacillus/Schinkia group</taxon>
        <taxon>Schinkia</taxon>
    </lineage>
</organism>
<accession>A0A072NI99</accession>
<dbReference type="EMBL" id="JJRY01000017">
    <property type="protein sequence ID" value="KEF37216.1"/>
    <property type="molecule type" value="Genomic_DNA"/>
</dbReference>
<proteinExistence type="predicted"/>
<protein>
    <submittedName>
        <fullName evidence="1">Uncharacterized protein</fullName>
    </submittedName>
</protein>
<comment type="caution">
    <text evidence="1">The sequence shown here is derived from an EMBL/GenBank/DDBJ whole genome shotgun (WGS) entry which is preliminary data.</text>
</comment>
<sequence>MDNVLIGVNSIVGGHSAKVIGKFDDLAYKRLLQSNKFPEELIRSHERIKQELVELLWENFEEVRK</sequence>
<dbReference type="AlphaFoldDB" id="A0A072NI99"/>
<dbReference type="PATRIC" id="fig|1348973.3.peg.3513"/>
<name>A0A072NI99_SCHAZ</name>
<dbReference type="Proteomes" id="UP000027936">
    <property type="component" value="Unassembled WGS sequence"/>
</dbReference>
<evidence type="ECO:0000313" key="2">
    <source>
        <dbReference type="Proteomes" id="UP000027936"/>
    </source>
</evidence>